<dbReference type="PROSITE" id="PS51194">
    <property type="entry name" value="HELICASE_CTER"/>
    <property type="match status" value="1"/>
</dbReference>
<accession>L0FAU3</accession>
<dbReference type="PROSITE" id="PS51192">
    <property type="entry name" value="HELICASE_ATP_BIND_1"/>
    <property type="match status" value="1"/>
</dbReference>
<reference evidence="20" key="1">
    <citation type="submission" date="2012-02" db="EMBL/GenBank/DDBJ databases">
        <title>Complete sequence of Desulfitobacterium dichloroeliminans LMG P-21439.</title>
        <authorList>
            <person name="Lucas S."/>
            <person name="Han J."/>
            <person name="Lapidus A."/>
            <person name="Cheng J.-F."/>
            <person name="Goodwin L."/>
            <person name="Pitluck S."/>
            <person name="Peters L."/>
            <person name="Ovchinnikova G."/>
            <person name="Teshima H."/>
            <person name="Detter J.C."/>
            <person name="Han C."/>
            <person name="Tapia R."/>
            <person name="Land M."/>
            <person name="Hauser L."/>
            <person name="Kyrpides N."/>
            <person name="Ivanova N."/>
            <person name="Pagani I."/>
            <person name="Kruse T."/>
            <person name="de Vos W.M."/>
            <person name="Boon N."/>
            <person name="Smidt H."/>
            <person name="Woyke T."/>
        </authorList>
    </citation>
    <scope>NUCLEOTIDE SEQUENCE [LARGE SCALE GENOMIC DNA]</scope>
    <source>
        <strain evidence="20">LMG P-21439 / DCA1</strain>
    </source>
</reference>
<evidence type="ECO:0000256" key="8">
    <source>
        <dbReference type="ARBA" id="ARBA00023125"/>
    </source>
</evidence>
<evidence type="ECO:0000256" key="2">
    <source>
        <dbReference type="ARBA" id="ARBA00017846"/>
    </source>
</evidence>
<organism evidence="19 20">
    <name type="scientific">Desulfitobacterium dichloroeliminans (strain LMG P-21439 / DCA1)</name>
    <dbReference type="NCBI Taxonomy" id="871963"/>
    <lineage>
        <taxon>Bacteria</taxon>
        <taxon>Bacillati</taxon>
        <taxon>Bacillota</taxon>
        <taxon>Clostridia</taxon>
        <taxon>Eubacteriales</taxon>
        <taxon>Desulfitobacteriaceae</taxon>
        <taxon>Desulfitobacterium</taxon>
    </lineage>
</organism>
<gene>
    <name evidence="19" type="ordered locus">Desdi_2720</name>
</gene>
<keyword evidence="9 15" id="KW-0233">DNA recombination</keyword>
<dbReference type="NCBIfam" id="TIGR00643">
    <property type="entry name" value="recG"/>
    <property type="match status" value="1"/>
</dbReference>
<evidence type="ECO:0000256" key="1">
    <source>
        <dbReference type="ARBA" id="ARBA00007504"/>
    </source>
</evidence>
<evidence type="ECO:0000256" key="10">
    <source>
        <dbReference type="ARBA" id="ARBA00023204"/>
    </source>
</evidence>
<keyword evidence="6 15" id="KW-0347">Helicase</keyword>
<evidence type="ECO:0000259" key="18">
    <source>
        <dbReference type="PROSITE" id="PS51194"/>
    </source>
</evidence>
<evidence type="ECO:0000256" key="6">
    <source>
        <dbReference type="ARBA" id="ARBA00022806"/>
    </source>
</evidence>
<evidence type="ECO:0000256" key="5">
    <source>
        <dbReference type="ARBA" id="ARBA00022801"/>
    </source>
</evidence>
<keyword evidence="11" id="KW-0413">Isomerase</keyword>
<dbReference type="KEGG" id="ddl:Desdi_2720"/>
<sequence>MIGNQGKIVLNHLQRAMVAEEKQGCCNTGVVGGFHLFLKGILSRLGQLEQDGDFSVLKDITHHYKDWSPLQRRQALAHLRRFLEEQKEPALSSQIDLKQDEREPKEPVETTDFHGPDSHAEDSHDKERTVRSNPSRALQYLKGVGPERAKFLAQLGLHNVKDLFFYFPRRYEDRSLRGIGELKDGEVATIAGKVVASQLSRGKIKVVKLSIEQEGRLIYGVWFNQTFILKQFPVGTSVIVTGKVRWQQRVPEIQATDIQKSGAAKLAEIIPVYSETARLSSKVLRGIIQGVMDQASEIFPEFLPSEEGGRWYSRAQAYQEIHFPQSFHSLGQARERLVFEEVLFLQLAVARLRAGVQKDDSPQLKDGEQLVKRFYDQLPFELTHAQKRVIQEIFRDMAETKGMARLVQGDVGSGKTAVAMAALLMAVGSGYQGAMMAPTEILALQHYQSLEAAFRPLGLNVVCLLGSQTKSERDKILSEIAYGKAQVIVGTHALIQESVQFHSLGLAITDEQHRFGVKQRTSLQTKGENPHVLVLTATPIPRTLALTLYGDLQLSALDEMPAGRKPIITRKLTERGRLSLEKFMDEQMDKGRQVYVVCPLVEESESLDLISATERFESLQERFPHRQVRLLHGRMKGAQKEEVMEAFQKGETHILVSTTVIEVGVDVPNATVMVIEGAERFGLAQLHQLRGRVGRGSEQSYCFLLSDTKNSRRLDVLCETQDGFKIAEEDLKLRGAGELLGTRQHGLMELRLADLSRDGRLVEQAYQFTQKVLAHPEHYVRVWQECDQFFSIENVGLH</sequence>
<dbReference type="HOGENOM" id="CLU_005122_7_1_9"/>
<dbReference type="EMBL" id="CP003344">
    <property type="protein sequence ID" value="AGA70135.1"/>
    <property type="molecule type" value="Genomic_DNA"/>
</dbReference>
<evidence type="ECO:0000256" key="11">
    <source>
        <dbReference type="ARBA" id="ARBA00023235"/>
    </source>
</evidence>
<dbReference type="SUPFAM" id="SSF52540">
    <property type="entry name" value="P-loop containing nucleoside triphosphate hydrolases"/>
    <property type="match status" value="2"/>
</dbReference>
<dbReference type="Pfam" id="PF19833">
    <property type="entry name" value="RecG_dom3_C"/>
    <property type="match status" value="1"/>
</dbReference>
<dbReference type="InterPro" id="IPR027417">
    <property type="entry name" value="P-loop_NTPase"/>
</dbReference>
<evidence type="ECO:0000256" key="7">
    <source>
        <dbReference type="ARBA" id="ARBA00022840"/>
    </source>
</evidence>
<dbReference type="AlphaFoldDB" id="L0FAU3"/>
<dbReference type="CDD" id="cd17992">
    <property type="entry name" value="DEXHc_RecG"/>
    <property type="match status" value="1"/>
</dbReference>
<evidence type="ECO:0000256" key="14">
    <source>
        <dbReference type="ARBA" id="ARBA00048988"/>
    </source>
</evidence>
<dbReference type="InterPro" id="IPR047112">
    <property type="entry name" value="RecG/Mfd"/>
</dbReference>
<dbReference type="STRING" id="871963.Desdi_2720"/>
<dbReference type="GO" id="GO:0006310">
    <property type="term" value="P:DNA recombination"/>
    <property type="evidence" value="ECO:0007669"/>
    <property type="project" value="UniProtKB-UniRule"/>
</dbReference>
<feature type="compositionally biased region" description="Basic and acidic residues" evidence="16">
    <location>
        <begin position="97"/>
        <end position="130"/>
    </location>
</feature>
<keyword evidence="4 15" id="KW-0227">DNA damage</keyword>
<dbReference type="PANTHER" id="PTHR47964">
    <property type="entry name" value="ATP-DEPENDENT DNA HELICASE HOMOLOG RECG, CHLOROPLASTIC"/>
    <property type="match status" value="1"/>
</dbReference>
<dbReference type="Pfam" id="PF00270">
    <property type="entry name" value="DEAD"/>
    <property type="match status" value="1"/>
</dbReference>
<comment type="function">
    <text evidence="15">Plays a critical role in recombination and DNA repair. Helps process Holliday junction intermediates to mature products by catalyzing branch migration. Has replication fork regression activity, unwinds stalled or blocked replication forks to make a HJ that can be resolved. Has a DNA unwinding activity characteristic of a DNA helicase with 3'-5' polarity.</text>
</comment>
<dbReference type="Proteomes" id="UP000010797">
    <property type="component" value="Chromosome"/>
</dbReference>
<feature type="region of interest" description="Disordered" evidence="16">
    <location>
        <begin position="90"/>
        <end position="133"/>
    </location>
</feature>
<dbReference type="InterPro" id="IPR014001">
    <property type="entry name" value="Helicase_ATP-bd"/>
</dbReference>
<evidence type="ECO:0000256" key="3">
    <source>
        <dbReference type="ARBA" id="ARBA00022741"/>
    </source>
</evidence>
<keyword evidence="10 15" id="KW-0234">DNA repair</keyword>
<evidence type="ECO:0000256" key="12">
    <source>
        <dbReference type="ARBA" id="ARBA00034617"/>
    </source>
</evidence>
<dbReference type="Pfam" id="PF00271">
    <property type="entry name" value="Helicase_C"/>
    <property type="match status" value="1"/>
</dbReference>
<comment type="catalytic activity">
    <reaction evidence="14 15">
        <text>ATP + H2O = ADP + phosphate + H(+)</text>
        <dbReference type="Rhea" id="RHEA:13065"/>
        <dbReference type="ChEBI" id="CHEBI:15377"/>
        <dbReference type="ChEBI" id="CHEBI:15378"/>
        <dbReference type="ChEBI" id="CHEBI:30616"/>
        <dbReference type="ChEBI" id="CHEBI:43474"/>
        <dbReference type="ChEBI" id="CHEBI:456216"/>
        <dbReference type="EC" id="5.6.2.4"/>
    </reaction>
</comment>
<dbReference type="SMART" id="SM00490">
    <property type="entry name" value="HELICc"/>
    <property type="match status" value="1"/>
</dbReference>
<comment type="catalytic activity">
    <reaction evidence="12 15">
        <text>Couples ATP hydrolysis with the unwinding of duplex DNA by translocating in the 3'-5' direction.</text>
        <dbReference type="EC" id="5.6.2.4"/>
    </reaction>
</comment>
<dbReference type="NCBIfam" id="NF008165">
    <property type="entry name" value="PRK10917.1-3"/>
    <property type="match status" value="1"/>
</dbReference>
<keyword evidence="3 15" id="KW-0547">Nucleotide-binding</keyword>
<dbReference type="Gene3D" id="3.40.50.300">
    <property type="entry name" value="P-loop containing nucleotide triphosphate hydrolases"/>
    <property type="match status" value="2"/>
</dbReference>
<dbReference type="InterPro" id="IPR011545">
    <property type="entry name" value="DEAD/DEAH_box_helicase_dom"/>
</dbReference>
<dbReference type="GO" id="GO:0016887">
    <property type="term" value="F:ATP hydrolysis activity"/>
    <property type="evidence" value="ECO:0007669"/>
    <property type="project" value="RHEA"/>
</dbReference>
<proteinExistence type="inferred from homology"/>
<evidence type="ECO:0000256" key="16">
    <source>
        <dbReference type="SAM" id="MobiDB-lite"/>
    </source>
</evidence>
<dbReference type="InterPro" id="IPR045562">
    <property type="entry name" value="RecG_dom3_C"/>
</dbReference>
<dbReference type="InterPro" id="IPR001650">
    <property type="entry name" value="Helicase_C-like"/>
</dbReference>
<dbReference type="OrthoDB" id="9804325at2"/>
<dbReference type="Gene3D" id="2.40.50.140">
    <property type="entry name" value="Nucleic acid-binding proteins"/>
    <property type="match status" value="1"/>
</dbReference>
<evidence type="ECO:0000256" key="9">
    <source>
        <dbReference type="ARBA" id="ARBA00023172"/>
    </source>
</evidence>
<feature type="domain" description="Helicase C-terminal" evidence="18">
    <location>
        <begin position="579"/>
        <end position="732"/>
    </location>
</feature>
<dbReference type="eggNOG" id="COG1200">
    <property type="taxonomic scope" value="Bacteria"/>
</dbReference>
<keyword evidence="7 15" id="KW-0067">ATP-binding</keyword>
<dbReference type="CDD" id="cd04488">
    <property type="entry name" value="RecG_wedge_OBF"/>
    <property type="match status" value="1"/>
</dbReference>
<evidence type="ECO:0000313" key="20">
    <source>
        <dbReference type="Proteomes" id="UP000010797"/>
    </source>
</evidence>
<evidence type="ECO:0000256" key="15">
    <source>
        <dbReference type="RuleBase" id="RU363016"/>
    </source>
</evidence>
<dbReference type="GO" id="GO:0006281">
    <property type="term" value="P:DNA repair"/>
    <property type="evidence" value="ECO:0007669"/>
    <property type="project" value="UniProtKB-UniRule"/>
</dbReference>
<name>L0FAU3_DESDL</name>
<dbReference type="InterPro" id="IPR012340">
    <property type="entry name" value="NA-bd_OB-fold"/>
</dbReference>
<comment type="similarity">
    <text evidence="1 15">Belongs to the helicase family. RecG subfamily.</text>
</comment>
<dbReference type="PANTHER" id="PTHR47964:SF1">
    <property type="entry name" value="ATP-DEPENDENT DNA HELICASE HOMOLOG RECG, CHLOROPLASTIC"/>
    <property type="match status" value="1"/>
</dbReference>
<dbReference type="GO" id="GO:0005524">
    <property type="term" value="F:ATP binding"/>
    <property type="evidence" value="ECO:0007669"/>
    <property type="project" value="UniProtKB-KW"/>
</dbReference>
<keyword evidence="20" id="KW-1185">Reference proteome</keyword>
<evidence type="ECO:0000256" key="4">
    <source>
        <dbReference type="ARBA" id="ARBA00022763"/>
    </source>
</evidence>
<keyword evidence="8" id="KW-0238">DNA-binding</keyword>
<protein>
    <recommendedName>
        <fullName evidence="2 15">ATP-dependent DNA helicase RecG</fullName>
        <ecNumber evidence="13 15">5.6.2.4</ecNumber>
    </recommendedName>
</protein>
<dbReference type="SUPFAM" id="SSF50249">
    <property type="entry name" value="Nucleic acid-binding proteins"/>
    <property type="match status" value="1"/>
</dbReference>
<evidence type="ECO:0000256" key="13">
    <source>
        <dbReference type="ARBA" id="ARBA00034808"/>
    </source>
</evidence>
<dbReference type="SMART" id="SM00487">
    <property type="entry name" value="DEXDc"/>
    <property type="match status" value="1"/>
</dbReference>
<keyword evidence="5 15" id="KW-0378">Hydrolase</keyword>
<dbReference type="EC" id="5.6.2.4" evidence="13 15"/>
<dbReference type="Pfam" id="PF17191">
    <property type="entry name" value="RecG_wedge"/>
    <property type="match status" value="1"/>
</dbReference>
<feature type="domain" description="Helicase ATP-binding" evidence="17">
    <location>
        <begin position="396"/>
        <end position="557"/>
    </location>
</feature>
<dbReference type="NCBIfam" id="NF008168">
    <property type="entry name" value="PRK10917.2-2"/>
    <property type="match status" value="1"/>
</dbReference>
<dbReference type="InterPro" id="IPR004609">
    <property type="entry name" value="ATP-dep_DNA_helicase_RecG"/>
</dbReference>
<dbReference type="GO" id="GO:0043138">
    <property type="term" value="F:3'-5' DNA helicase activity"/>
    <property type="evidence" value="ECO:0007669"/>
    <property type="project" value="UniProtKB-EC"/>
</dbReference>
<dbReference type="InterPro" id="IPR033454">
    <property type="entry name" value="RecG_wedge"/>
</dbReference>
<evidence type="ECO:0000313" key="19">
    <source>
        <dbReference type="EMBL" id="AGA70135.1"/>
    </source>
</evidence>
<evidence type="ECO:0000259" key="17">
    <source>
        <dbReference type="PROSITE" id="PS51192"/>
    </source>
</evidence>
<dbReference type="RefSeq" id="WP_015263101.1">
    <property type="nucleotide sequence ID" value="NC_019903.1"/>
</dbReference>
<dbReference type="GO" id="GO:0003677">
    <property type="term" value="F:DNA binding"/>
    <property type="evidence" value="ECO:0007669"/>
    <property type="project" value="UniProtKB-KW"/>
</dbReference>